<accession>A0ABQ2EG33</accession>
<evidence type="ECO:0000259" key="1">
    <source>
        <dbReference type="Pfam" id="PF08242"/>
    </source>
</evidence>
<dbReference type="GO" id="GO:0008168">
    <property type="term" value="F:methyltransferase activity"/>
    <property type="evidence" value="ECO:0007669"/>
    <property type="project" value="UniProtKB-KW"/>
</dbReference>
<evidence type="ECO:0000313" key="3">
    <source>
        <dbReference type="Proteomes" id="UP000599009"/>
    </source>
</evidence>
<dbReference type="CDD" id="cd02440">
    <property type="entry name" value="AdoMet_MTases"/>
    <property type="match status" value="1"/>
</dbReference>
<dbReference type="Pfam" id="PF08242">
    <property type="entry name" value="Methyltransf_12"/>
    <property type="match status" value="1"/>
</dbReference>
<dbReference type="Gene3D" id="3.40.50.150">
    <property type="entry name" value="Vaccinia Virus protein VP39"/>
    <property type="match status" value="1"/>
</dbReference>
<evidence type="ECO:0000313" key="2">
    <source>
        <dbReference type="EMBL" id="GGK10427.1"/>
    </source>
</evidence>
<protein>
    <submittedName>
        <fullName evidence="2">Methyltransferase</fullName>
    </submittedName>
</protein>
<organism evidence="2 3">
    <name type="scientific">Luteimonas terricola</name>
    <dbReference type="NCBI Taxonomy" id="645597"/>
    <lineage>
        <taxon>Bacteria</taxon>
        <taxon>Pseudomonadati</taxon>
        <taxon>Pseudomonadota</taxon>
        <taxon>Gammaproteobacteria</taxon>
        <taxon>Lysobacterales</taxon>
        <taxon>Lysobacteraceae</taxon>
        <taxon>Luteimonas</taxon>
    </lineage>
</organism>
<keyword evidence="2" id="KW-0489">Methyltransferase</keyword>
<feature type="domain" description="Methyltransferase type 12" evidence="1">
    <location>
        <begin position="72"/>
        <end position="157"/>
    </location>
</feature>
<reference evidence="3" key="1">
    <citation type="journal article" date="2019" name="Int. J. Syst. Evol. Microbiol.">
        <title>The Global Catalogue of Microorganisms (GCM) 10K type strain sequencing project: providing services to taxonomists for standard genome sequencing and annotation.</title>
        <authorList>
            <consortium name="The Broad Institute Genomics Platform"/>
            <consortium name="The Broad Institute Genome Sequencing Center for Infectious Disease"/>
            <person name="Wu L."/>
            <person name="Ma J."/>
        </authorList>
    </citation>
    <scope>NUCLEOTIDE SEQUENCE [LARGE SCALE GENOMIC DNA]</scope>
    <source>
        <strain evidence="3">CGMCC 1.8985</strain>
    </source>
</reference>
<sequence>MLPASLSMAYRIARRAPQPVSCPPMDKTYDQAYFDRWYRRGGIGGQQRLARKVALAVATAEYHLERPLRSVLDIGCGEGAWRAPLLKLRPKTHYLGFDSSVYAIERHGGRRNLHHARFSDFAELRPCAPADLVVCSDVLHYLQAREIDRGLPGLAELCGGVAFLETFAREDAAEGDEDGFIGRPGAFYRRRFEAAGFRALGSHCWLSPALAPGATALELA</sequence>
<dbReference type="EMBL" id="BMME01000001">
    <property type="protein sequence ID" value="GGK10427.1"/>
    <property type="molecule type" value="Genomic_DNA"/>
</dbReference>
<dbReference type="InterPro" id="IPR013217">
    <property type="entry name" value="Methyltransf_12"/>
</dbReference>
<dbReference type="InterPro" id="IPR029063">
    <property type="entry name" value="SAM-dependent_MTases_sf"/>
</dbReference>
<gene>
    <name evidence="2" type="ORF">GCM10011394_19910</name>
</gene>
<keyword evidence="3" id="KW-1185">Reference proteome</keyword>
<comment type="caution">
    <text evidence="2">The sequence shown here is derived from an EMBL/GenBank/DDBJ whole genome shotgun (WGS) entry which is preliminary data.</text>
</comment>
<dbReference type="Proteomes" id="UP000599009">
    <property type="component" value="Unassembled WGS sequence"/>
</dbReference>
<proteinExistence type="predicted"/>
<dbReference type="SUPFAM" id="SSF53335">
    <property type="entry name" value="S-adenosyl-L-methionine-dependent methyltransferases"/>
    <property type="match status" value="1"/>
</dbReference>
<keyword evidence="2" id="KW-0808">Transferase</keyword>
<name>A0ABQ2EG33_9GAMM</name>
<dbReference type="GO" id="GO:0032259">
    <property type="term" value="P:methylation"/>
    <property type="evidence" value="ECO:0007669"/>
    <property type="project" value="UniProtKB-KW"/>
</dbReference>